<feature type="region of interest" description="Disordered" evidence="1">
    <location>
        <begin position="43"/>
        <end position="70"/>
    </location>
</feature>
<name>A0ABS5SDP1_9BACT</name>
<evidence type="ECO:0000313" key="2">
    <source>
        <dbReference type="EMBL" id="MBT0652152.1"/>
    </source>
</evidence>
<dbReference type="EMBL" id="JAHCVK010000001">
    <property type="protein sequence ID" value="MBT0652152.1"/>
    <property type="molecule type" value="Genomic_DNA"/>
</dbReference>
<feature type="compositionally biased region" description="Basic and acidic residues" evidence="1">
    <location>
        <begin position="55"/>
        <end position="70"/>
    </location>
</feature>
<reference evidence="2 3" key="1">
    <citation type="submission" date="2021-05" db="EMBL/GenBank/DDBJ databases">
        <title>The draft genome of Geobacter luticola JCM 17780.</title>
        <authorList>
            <person name="Xu Z."/>
            <person name="Masuda Y."/>
            <person name="Itoh H."/>
            <person name="Senoo K."/>
        </authorList>
    </citation>
    <scope>NUCLEOTIDE SEQUENCE [LARGE SCALE GENOMIC DNA]</scope>
    <source>
        <strain evidence="2 3">JCM 17780</strain>
    </source>
</reference>
<accession>A0ABS5SDP1</accession>
<proteinExistence type="predicted"/>
<evidence type="ECO:0000313" key="3">
    <source>
        <dbReference type="Proteomes" id="UP000756860"/>
    </source>
</evidence>
<dbReference type="RefSeq" id="WP_214174112.1">
    <property type="nucleotide sequence ID" value="NZ_JAHCVK010000001.1"/>
</dbReference>
<gene>
    <name evidence="2" type="ORF">KI810_03730</name>
</gene>
<protein>
    <submittedName>
        <fullName evidence="2">Uncharacterized protein</fullName>
    </submittedName>
</protein>
<comment type="caution">
    <text evidence="2">The sequence shown here is derived from an EMBL/GenBank/DDBJ whole genome shotgun (WGS) entry which is preliminary data.</text>
</comment>
<keyword evidence="3" id="KW-1185">Reference proteome</keyword>
<dbReference type="Proteomes" id="UP000756860">
    <property type="component" value="Unassembled WGS sequence"/>
</dbReference>
<sequence>MDLNLEEQKLLADYRRLDGAGRQELLRLADLLVKKSHVLGIDEPAPAGNQCNLPSREKRPESDKEPIFTE</sequence>
<organism evidence="2 3">
    <name type="scientific">Geomobilimonas luticola</name>
    <dbReference type="NCBI Taxonomy" id="1114878"/>
    <lineage>
        <taxon>Bacteria</taxon>
        <taxon>Pseudomonadati</taxon>
        <taxon>Thermodesulfobacteriota</taxon>
        <taxon>Desulfuromonadia</taxon>
        <taxon>Geobacterales</taxon>
        <taxon>Geobacteraceae</taxon>
        <taxon>Geomobilimonas</taxon>
    </lineage>
</organism>
<evidence type="ECO:0000256" key="1">
    <source>
        <dbReference type="SAM" id="MobiDB-lite"/>
    </source>
</evidence>